<dbReference type="AlphaFoldDB" id="A0A7D4KFB0"/>
<evidence type="ECO:0000313" key="2">
    <source>
        <dbReference type="Proteomes" id="UP000500843"/>
    </source>
</evidence>
<sequence length="97" mass="10811">MSDADYQRIIAANGKRVRGSIAMNSPQEFDFRAFATETPSTPAPNRILNMKHGRATVAPDRVRLYIMVKRADEAAPIDIVFDESQQAINFMEGNLLA</sequence>
<protein>
    <submittedName>
        <fullName evidence="1">Uncharacterized protein</fullName>
    </submittedName>
</protein>
<dbReference type="Proteomes" id="UP000500843">
    <property type="component" value="Chromosome 1"/>
</dbReference>
<organism evidence="1 2">
    <name type="scientific">Prevotella melaninogenica</name>
    <dbReference type="NCBI Taxonomy" id="28132"/>
    <lineage>
        <taxon>Bacteria</taxon>
        <taxon>Pseudomonadati</taxon>
        <taxon>Bacteroidota</taxon>
        <taxon>Bacteroidia</taxon>
        <taxon>Bacteroidales</taxon>
        <taxon>Prevotellaceae</taxon>
        <taxon>Prevotella</taxon>
    </lineage>
</organism>
<reference evidence="1 2" key="1">
    <citation type="submission" date="2020-05" db="EMBL/GenBank/DDBJ databases">
        <title>FDA dAtabase for Regulatory Grade micrObial Sequences (FDA-ARGOS): Supporting development and validation of Infectious Disease Dx tests.</title>
        <authorList>
            <person name="Moreno J."/>
            <person name="Tallon L."/>
            <person name="Sadzewicz L."/>
            <person name="Zhao X."/>
            <person name="Vavikolanu K."/>
            <person name="Mehta A."/>
            <person name="Aluvathingal J."/>
            <person name="Nadendla S."/>
            <person name="Myers T."/>
            <person name="Yan Y."/>
            <person name="Sichtig H."/>
        </authorList>
    </citation>
    <scope>NUCLEOTIDE SEQUENCE [LARGE SCALE GENOMIC DNA]</scope>
    <source>
        <strain evidence="1 2">FDAARGOS_760</strain>
    </source>
</reference>
<dbReference type="EMBL" id="CP054010">
    <property type="protein sequence ID" value="QKH88398.1"/>
    <property type="molecule type" value="Genomic_DNA"/>
</dbReference>
<accession>A0A7D4KFB0</accession>
<proteinExistence type="predicted"/>
<evidence type="ECO:0000313" key="1">
    <source>
        <dbReference type="EMBL" id="QKH88398.1"/>
    </source>
</evidence>
<name>A0A7D4KFB0_9BACT</name>
<gene>
    <name evidence="1" type="ORF">FIU21_04945</name>
</gene>